<dbReference type="EMBL" id="CP065687">
    <property type="protein sequence ID" value="QPS47700.1"/>
    <property type="molecule type" value="Genomic_DNA"/>
</dbReference>
<evidence type="ECO:0000256" key="1">
    <source>
        <dbReference type="SAM" id="Phobius"/>
    </source>
</evidence>
<keyword evidence="1" id="KW-1133">Transmembrane helix</keyword>
<protein>
    <submittedName>
        <fullName evidence="2">Uncharacterized protein</fullName>
    </submittedName>
</protein>
<dbReference type="KEGG" id="bhg:I6G56_25225"/>
<evidence type="ECO:0000313" key="2">
    <source>
        <dbReference type="EMBL" id="QPS47700.1"/>
    </source>
</evidence>
<keyword evidence="1" id="KW-0812">Transmembrane</keyword>
<reference evidence="2 3" key="1">
    <citation type="submission" date="2020-12" db="EMBL/GenBank/DDBJ databases">
        <title>FDA dAtabase for Regulatory Grade micrObial Sequences (FDA-ARGOS): Supporting development and validation of Infectious Disease Dx tests.</title>
        <authorList>
            <person name="Nelson B."/>
            <person name="Plummer A."/>
            <person name="Tallon L."/>
            <person name="Sadzewicz L."/>
            <person name="Zhao X."/>
            <person name="Boylan J."/>
            <person name="Ott S."/>
            <person name="Bowen H."/>
            <person name="Vavikolanu K."/>
            <person name="Mehta A."/>
            <person name="Aluvathingal J."/>
            <person name="Nadendla S."/>
            <person name="Myers T."/>
            <person name="Yan Y."/>
            <person name="Sichtig H."/>
        </authorList>
    </citation>
    <scope>NUCLEOTIDE SEQUENCE [LARGE SCALE GENOMIC DNA]</scope>
    <source>
        <strain evidence="2 3">FDAARGOS_899</strain>
    </source>
</reference>
<evidence type="ECO:0000313" key="3">
    <source>
        <dbReference type="Proteomes" id="UP000594943"/>
    </source>
</evidence>
<name>A0A7T2U8Q3_9BURK</name>
<feature type="transmembrane region" description="Helical" evidence="1">
    <location>
        <begin position="29"/>
        <end position="49"/>
    </location>
</feature>
<organism evidence="2 3">
    <name type="scientific">Burkholderia humptydooensis</name>
    <dbReference type="NCBI Taxonomy" id="430531"/>
    <lineage>
        <taxon>Bacteria</taxon>
        <taxon>Pseudomonadati</taxon>
        <taxon>Pseudomonadota</taxon>
        <taxon>Betaproteobacteria</taxon>
        <taxon>Burkholderiales</taxon>
        <taxon>Burkholderiaceae</taxon>
        <taxon>Burkholderia</taxon>
        <taxon>pseudomallei group</taxon>
    </lineage>
</organism>
<proteinExistence type="predicted"/>
<keyword evidence="1" id="KW-0472">Membrane</keyword>
<dbReference type="RefSeq" id="WP_180988214.1">
    <property type="nucleotide sequence ID" value="NZ_CM003627.1"/>
</dbReference>
<dbReference type="AlphaFoldDB" id="A0A7T2U8Q3"/>
<sequence length="69" mass="7484">MTADVGIGPVRRIVTIRRRLVTGSAKNGFVFFANGIRLCAGCATVVGVVRRFSNSRGFACATRESFFIE</sequence>
<gene>
    <name evidence="2" type="ORF">I6G56_25225</name>
</gene>
<dbReference type="Proteomes" id="UP000594943">
    <property type="component" value="Chromosome 2"/>
</dbReference>
<accession>A0A7T2U8Q3</accession>